<keyword evidence="3" id="KW-1185">Reference proteome</keyword>
<name>A0AAW0SGI3_SCYPA</name>
<dbReference type="EMBL" id="JARAKH010000537">
    <property type="protein sequence ID" value="KAK8374183.1"/>
    <property type="molecule type" value="Genomic_DNA"/>
</dbReference>
<dbReference type="AlphaFoldDB" id="A0AAW0SGI3"/>
<proteinExistence type="predicted"/>
<gene>
    <name evidence="2" type="ORF">O3P69_018918</name>
</gene>
<dbReference type="Proteomes" id="UP001487740">
    <property type="component" value="Unassembled WGS sequence"/>
</dbReference>
<organism evidence="2 3">
    <name type="scientific">Scylla paramamosain</name>
    <name type="common">Mud crab</name>
    <dbReference type="NCBI Taxonomy" id="85552"/>
    <lineage>
        <taxon>Eukaryota</taxon>
        <taxon>Metazoa</taxon>
        <taxon>Ecdysozoa</taxon>
        <taxon>Arthropoda</taxon>
        <taxon>Crustacea</taxon>
        <taxon>Multicrustacea</taxon>
        <taxon>Malacostraca</taxon>
        <taxon>Eumalacostraca</taxon>
        <taxon>Eucarida</taxon>
        <taxon>Decapoda</taxon>
        <taxon>Pleocyemata</taxon>
        <taxon>Brachyura</taxon>
        <taxon>Eubrachyura</taxon>
        <taxon>Portunoidea</taxon>
        <taxon>Portunidae</taxon>
        <taxon>Portuninae</taxon>
        <taxon>Scylla</taxon>
    </lineage>
</organism>
<accession>A0AAW0SGI3</accession>
<comment type="caution">
    <text evidence="2">The sequence shown here is derived from an EMBL/GenBank/DDBJ whole genome shotgun (WGS) entry which is preliminary data.</text>
</comment>
<evidence type="ECO:0000313" key="2">
    <source>
        <dbReference type="EMBL" id="KAK8374183.1"/>
    </source>
</evidence>
<evidence type="ECO:0000313" key="3">
    <source>
        <dbReference type="Proteomes" id="UP001487740"/>
    </source>
</evidence>
<feature type="compositionally biased region" description="Basic and acidic residues" evidence="1">
    <location>
        <begin position="25"/>
        <end position="35"/>
    </location>
</feature>
<evidence type="ECO:0000256" key="1">
    <source>
        <dbReference type="SAM" id="MobiDB-lite"/>
    </source>
</evidence>
<protein>
    <submittedName>
        <fullName evidence="2">Uncharacterized protein</fullName>
    </submittedName>
</protein>
<reference evidence="2 3" key="1">
    <citation type="submission" date="2023-03" db="EMBL/GenBank/DDBJ databases">
        <title>High-quality genome of Scylla paramamosain provides insights in environmental adaptation.</title>
        <authorList>
            <person name="Zhang L."/>
        </authorList>
    </citation>
    <scope>NUCLEOTIDE SEQUENCE [LARGE SCALE GENOMIC DNA]</scope>
    <source>
        <strain evidence="2">LZ_2023a</strain>
        <tissue evidence="2">Muscle</tissue>
    </source>
</reference>
<sequence length="67" mass="6872">MAATASLEASAVNRDKPEAVGQLSDNRDLAKDHTVTQRKHARPSSHGVILKGAPRGPSCGEGHGAAS</sequence>
<feature type="region of interest" description="Disordered" evidence="1">
    <location>
        <begin position="1"/>
        <end position="67"/>
    </location>
</feature>